<dbReference type="PANTHER" id="PTHR11709">
    <property type="entry name" value="MULTI-COPPER OXIDASE"/>
    <property type="match status" value="1"/>
</dbReference>
<dbReference type="InterPro" id="IPR008972">
    <property type="entry name" value="Cupredoxin"/>
</dbReference>
<feature type="transmembrane region" description="Helical" evidence="13">
    <location>
        <begin position="225"/>
        <end position="243"/>
    </location>
</feature>
<feature type="region of interest" description="Disordered" evidence="12">
    <location>
        <begin position="430"/>
        <end position="479"/>
    </location>
</feature>
<protein>
    <recommendedName>
        <fullName evidence="6">Copper-containing nitrite reductase</fullName>
        <ecNumber evidence="5">1.7.2.1</ecNumber>
    </recommendedName>
</protein>
<comment type="cofactor">
    <cofactor evidence="2">
        <name>Cu(2+)</name>
        <dbReference type="ChEBI" id="CHEBI:29036"/>
    </cofactor>
</comment>
<evidence type="ECO:0000256" key="5">
    <source>
        <dbReference type="ARBA" id="ARBA00011882"/>
    </source>
</evidence>
<keyword evidence="7" id="KW-0479">Metal-binding</keyword>
<feature type="domain" description="EfeO-type cupredoxin-like" evidence="15">
    <location>
        <begin position="528"/>
        <end position="592"/>
    </location>
</feature>
<evidence type="ECO:0000256" key="3">
    <source>
        <dbReference type="ARBA" id="ARBA00010609"/>
    </source>
</evidence>
<feature type="transmembrane region" description="Helical" evidence="13">
    <location>
        <begin position="153"/>
        <end position="174"/>
    </location>
</feature>
<evidence type="ECO:0000256" key="10">
    <source>
        <dbReference type="ARBA" id="ARBA00023008"/>
    </source>
</evidence>
<organism evidence="16 17">
    <name type="scientific">Populibacterium corticicola</name>
    <dbReference type="NCBI Taxonomy" id="1812826"/>
    <lineage>
        <taxon>Bacteria</taxon>
        <taxon>Bacillati</taxon>
        <taxon>Actinomycetota</taxon>
        <taxon>Actinomycetes</taxon>
        <taxon>Micrococcales</taxon>
        <taxon>Jonesiaceae</taxon>
        <taxon>Populibacterium</taxon>
    </lineage>
</organism>
<feature type="transmembrane region" description="Helical" evidence="13">
    <location>
        <begin position="326"/>
        <end position="347"/>
    </location>
</feature>
<evidence type="ECO:0000313" key="16">
    <source>
        <dbReference type="EMBL" id="MFD2841557.1"/>
    </source>
</evidence>
<feature type="region of interest" description="Disordered" evidence="12">
    <location>
        <begin position="626"/>
        <end position="665"/>
    </location>
</feature>
<accession>A0ABW5XJ25</accession>
<dbReference type="InterPro" id="IPR045087">
    <property type="entry name" value="Cu-oxidase_fam"/>
</dbReference>
<dbReference type="InterPro" id="IPR028096">
    <property type="entry name" value="EfeO_Cupredoxin"/>
</dbReference>
<comment type="similarity">
    <text evidence="3">Belongs to the multicopper oxidase family.</text>
</comment>
<comment type="cofactor">
    <cofactor evidence="1">
        <name>Cu(+)</name>
        <dbReference type="ChEBI" id="CHEBI:49552"/>
    </cofactor>
</comment>
<evidence type="ECO:0000256" key="6">
    <source>
        <dbReference type="ARBA" id="ARBA00017290"/>
    </source>
</evidence>
<evidence type="ECO:0000259" key="14">
    <source>
        <dbReference type="Pfam" id="PF07732"/>
    </source>
</evidence>
<comment type="catalytic activity">
    <reaction evidence="11">
        <text>nitric oxide + Fe(III)-[cytochrome c] + H2O = Fe(II)-[cytochrome c] + nitrite + 2 H(+)</text>
        <dbReference type="Rhea" id="RHEA:15233"/>
        <dbReference type="Rhea" id="RHEA-COMP:10350"/>
        <dbReference type="Rhea" id="RHEA-COMP:14399"/>
        <dbReference type="ChEBI" id="CHEBI:15377"/>
        <dbReference type="ChEBI" id="CHEBI:15378"/>
        <dbReference type="ChEBI" id="CHEBI:16301"/>
        <dbReference type="ChEBI" id="CHEBI:16480"/>
        <dbReference type="ChEBI" id="CHEBI:29033"/>
        <dbReference type="ChEBI" id="CHEBI:29034"/>
        <dbReference type="EC" id="1.7.2.1"/>
    </reaction>
</comment>
<keyword evidence="13" id="KW-0812">Transmembrane</keyword>
<dbReference type="RefSeq" id="WP_377467675.1">
    <property type="nucleotide sequence ID" value="NZ_JBHUOP010000007.1"/>
</dbReference>
<gene>
    <name evidence="16" type="ORF">ACFSYH_13410</name>
</gene>
<dbReference type="CDD" id="cd04208">
    <property type="entry name" value="CuRO_2_CuNIR"/>
    <property type="match status" value="1"/>
</dbReference>
<dbReference type="Pfam" id="PF07732">
    <property type="entry name" value="Cu-oxidase_3"/>
    <property type="match status" value="1"/>
</dbReference>
<proteinExistence type="inferred from homology"/>
<keyword evidence="8" id="KW-0677">Repeat</keyword>
<feature type="domain" description="Plastocyanin-like" evidence="14">
    <location>
        <begin position="710"/>
        <end position="818"/>
    </location>
</feature>
<dbReference type="PANTHER" id="PTHR11709:SF394">
    <property type="entry name" value="FI03373P-RELATED"/>
    <property type="match status" value="1"/>
</dbReference>
<feature type="transmembrane region" description="Helical" evidence="13">
    <location>
        <begin position="485"/>
        <end position="502"/>
    </location>
</feature>
<dbReference type="Gene3D" id="2.60.40.420">
    <property type="entry name" value="Cupredoxins - blue copper proteins"/>
    <property type="match status" value="3"/>
</dbReference>
<keyword evidence="10" id="KW-0186">Copper</keyword>
<evidence type="ECO:0000256" key="13">
    <source>
        <dbReference type="SAM" id="Phobius"/>
    </source>
</evidence>
<dbReference type="Pfam" id="PF13473">
    <property type="entry name" value="Cupredoxin_1"/>
    <property type="match status" value="1"/>
</dbReference>
<dbReference type="EC" id="1.7.2.1" evidence="5"/>
<evidence type="ECO:0000256" key="11">
    <source>
        <dbReference type="ARBA" id="ARBA00049340"/>
    </source>
</evidence>
<evidence type="ECO:0000256" key="8">
    <source>
        <dbReference type="ARBA" id="ARBA00022737"/>
    </source>
</evidence>
<feature type="compositionally biased region" description="Basic and acidic residues" evidence="12">
    <location>
        <begin position="463"/>
        <end position="474"/>
    </location>
</feature>
<feature type="transmembrane region" description="Helical" evidence="13">
    <location>
        <begin position="55"/>
        <end position="73"/>
    </location>
</feature>
<keyword evidence="13" id="KW-0472">Membrane</keyword>
<dbReference type="InterPro" id="IPR001287">
    <property type="entry name" value="NO2-reductase_Cu"/>
</dbReference>
<feature type="transmembrane region" description="Helical" evidence="13">
    <location>
        <begin position="249"/>
        <end position="271"/>
    </location>
</feature>
<keyword evidence="17" id="KW-1185">Reference proteome</keyword>
<feature type="transmembrane region" description="Helical" evidence="13">
    <location>
        <begin position="368"/>
        <end position="384"/>
    </location>
</feature>
<evidence type="ECO:0000256" key="4">
    <source>
        <dbReference type="ARBA" id="ARBA00011233"/>
    </source>
</evidence>
<evidence type="ECO:0000256" key="2">
    <source>
        <dbReference type="ARBA" id="ARBA00001973"/>
    </source>
</evidence>
<feature type="transmembrane region" description="Helical" evidence="13">
    <location>
        <begin position="194"/>
        <end position="213"/>
    </location>
</feature>
<sequence>MSLGTRIPISTHESPHRPLMVKRFWPMRDLPSVLWFVAAIIVALGHRWLPEPRWLLIHLILLGAASHAILVWSQHFSYALLHTPATEADRGRQNIRLILFNAGAVVVVAGVLSTVWLLTILGAAAITAAVIWHMVSLLLRFRRAMGVRFAVTIWYYVAASAMLPLGVTVGVLLARGFADPVHGQMKASHAVLNVLGWIGLTVLGTLVTLWPTMLRTKIHPRASSMTRRLTWVFIGGLLLAAAGSLSGHLWIACVGLGAYLIGLLLLGVVFAQTAAQRPPVAMCTLSVAASYLWFVICVAYLLIGFIRGGLSGNDWDLAHSTFTTIAPFFAAGFVVQVLIGSLSYLIPVLVSSGPASSRAANIEIDRGAVFRVVAANLALVVSLLPVPSVVLVLATMLYLGATASFLILMFRAMRAAKRPASAASLVRPTSAPSSLATSTSPTQSLTSGSSPAQASAPSNAVDSRGEVKGRDPYGDRPAGSRAGQAAAAVVVVALIVGVGVAVSPSSIGVTALGGGNSSASADSGALVDAPQQTIQVEARDMKFFPDTVTVPSGTRLIIEVHNTDTADVHDLVFTDGRTSGRIAPNDSAEVDLGVVNESLDGWCSILGHKQMGMTFKVLVEGATSQTSDPADVNAAIDGGDSSQGTTSEDNGHNGHSGSHNTDTAQRGNAADLLDFMAEPHADFTARDAVLPKLPPATGEPVTRKLTFEITEQVMEVAPGVTQELWTFNGQFPGPALHGRVGDTFEITLVNNGTMGHSIDFHASNLAPDEPMRTIPPGESLVYTFTAERAGIWMYHCGTMPMTAHIANGMAGAVVIEPDDLPVVDKSYLLVQSELYLGSQGGPVDVDKALGGDSNLDIVAFNGYANQYVAQPLSATVGERVRIWTLDVGPSRASSFHIVGGQFDRVWFEGAYLLGSAKSPASGRDGGSQALAMQPAQGGFVELTFPEAGNYTFVTHIMADAERGARGIVHVTD</sequence>
<dbReference type="PRINTS" id="PR00695">
    <property type="entry name" value="CUNO2RDTASE"/>
</dbReference>
<evidence type="ECO:0000256" key="9">
    <source>
        <dbReference type="ARBA" id="ARBA00023002"/>
    </source>
</evidence>
<name>A0ABW5XJ25_9MICO</name>
<reference evidence="17" key="1">
    <citation type="journal article" date="2019" name="Int. J. Syst. Evol. Microbiol.">
        <title>The Global Catalogue of Microorganisms (GCM) 10K type strain sequencing project: providing services to taxonomists for standard genome sequencing and annotation.</title>
        <authorList>
            <consortium name="The Broad Institute Genomics Platform"/>
            <consortium name="The Broad Institute Genome Sequencing Center for Infectious Disease"/>
            <person name="Wu L."/>
            <person name="Ma J."/>
        </authorList>
    </citation>
    <scope>NUCLEOTIDE SEQUENCE [LARGE SCALE GENOMIC DNA]</scope>
    <source>
        <strain evidence="17">KCTC 33576</strain>
    </source>
</reference>
<feature type="compositionally biased region" description="Low complexity" evidence="12">
    <location>
        <begin position="430"/>
        <end position="460"/>
    </location>
</feature>
<comment type="subunit">
    <text evidence="4">Homotrimer.</text>
</comment>
<evidence type="ECO:0000256" key="12">
    <source>
        <dbReference type="SAM" id="MobiDB-lite"/>
    </source>
</evidence>
<dbReference type="InterPro" id="IPR011707">
    <property type="entry name" value="Cu-oxidase-like_N"/>
</dbReference>
<comment type="caution">
    <text evidence="16">The sequence shown here is derived from an EMBL/GenBank/DDBJ whole genome shotgun (WGS) entry which is preliminary data.</text>
</comment>
<feature type="transmembrane region" description="Helical" evidence="13">
    <location>
        <begin position="118"/>
        <end position="141"/>
    </location>
</feature>
<evidence type="ECO:0000313" key="17">
    <source>
        <dbReference type="Proteomes" id="UP001597391"/>
    </source>
</evidence>
<dbReference type="SUPFAM" id="SSF49503">
    <property type="entry name" value="Cupredoxins"/>
    <property type="match status" value="3"/>
</dbReference>
<feature type="transmembrane region" description="Helical" evidence="13">
    <location>
        <begin position="283"/>
        <end position="306"/>
    </location>
</feature>
<feature type="compositionally biased region" description="Polar residues" evidence="12">
    <location>
        <begin position="640"/>
        <end position="665"/>
    </location>
</feature>
<keyword evidence="13" id="KW-1133">Transmembrane helix</keyword>
<feature type="transmembrane region" description="Helical" evidence="13">
    <location>
        <begin position="390"/>
        <end position="410"/>
    </location>
</feature>
<feature type="transmembrane region" description="Helical" evidence="13">
    <location>
        <begin position="30"/>
        <end position="49"/>
    </location>
</feature>
<evidence type="ECO:0000259" key="15">
    <source>
        <dbReference type="Pfam" id="PF13473"/>
    </source>
</evidence>
<dbReference type="EMBL" id="JBHUOP010000007">
    <property type="protein sequence ID" value="MFD2841557.1"/>
    <property type="molecule type" value="Genomic_DNA"/>
</dbReference>
<feature type="transmembrane region" description="Helical" evidence="13">
    <location>
        <begin position="94"/>
        <end position="112"/>
    </location>
</feature>
<evidence type="ECO:0000256" key="1">
    <source>
        <dbReference type="ARBA" id="ARBA00001960"/>
    </source>
</evidence>
<dbReference type="CDD" id="cd11020">
    <property type="entry name" value="CuRO_1_CuNIR"/>
    <property type="match status" value="1"/>
</dbReference>
<dbReference type="Proteomes" id="UP001597391">
    <property type="component" value="Unassembled WGS sequence"/>
</dbReference>
<evidence type="ECO:0000256" key="7">
    <source>
        <dbReference type="ARBA" id="ARBA00022723"/>
    </source>
</evidence>
<keyword evidence="9" id="KW-0560">Oxidoreductase</keyword>